<proteinExistence type="predicted"/>
<organism evidence="1 2">
    <name type="scientific">Panagrolaimus sp. JU765</name>
    <dbReference type="NCBI Taxonomy" id="591449"/>
    <lineage>
        <taxon>Eukaryota</taxon>
        <taxon>Metazoa</taxon>
        <taxon>Ecdysozoa</taxon>
        <taxon>Nematoda</taxon>
        <taxon>Chromadorea</taxon>
        <taxon>Rhabditida</taxon>
        <taxon>Tylenchina</taxon>
        <taxon>Panagrolaimomorpha</taxon>
        <taxon>Panagrolaimoidea</taxon>
        <taxon>Panagrolaimidae</taxon>
        <taxon>Panagrolaimus</taxon>
    </lineage>
</organism>
<protein>
    <submittedName>
        <fullName evidence="2">Uncharacterized protein</fullName>
    </submittedName>
</protein>
<evidence type="ECO:0000313" key="2">
    <source>
        <dbReference type="WBParaSite" id="JU765_v2.g8107.t1"/>
    </source>
</evidence>
<dbReference type="Proteomes" id="UP000887576">
    <property type="component" value="Unplaced"/>
</dbReference>
<evidence type="ECO:0000313" key="1">
    <source>
        <dbReference type="Proteomes" id="UP000887576"/>
    </source>
</evidence>
<reference evidence="2" key="1">
    <citation type="submission" date="2022-11" db="UniProtKB">
        <authorList>
            <consortium name="WormBaseParasite"/>
        </authorList>
    </citation>
    <scope>IDENTIFICATION</scope>
</reference>
<name>A0AC34RM84_9BILA</name>
<dbReference type="WBParaSite" id="JU765_v2.g8107.t1">
    <property type="protein sequence ID" value="JU765_v2.g8107.t1"/>
    <property type="gene ID" value="JU765_v2.g8107"/>
</dbReference>
<sequence length="288" mass="33751">SDLDMVNYRYLVYSNVVQAVYQLLQGAEHLKITVDANLSPDVTYFCHYQSTTHPAEIELHYELTEVIKRIYQSNFVKAVLARQHEIILLDSAVYFLEQLDRIGAPDYRPTHQDVLRSRVPTAGINEIEFPYKQFTLRMVDVGGQRSEQRKWIHCFEMSGYNQLLNDGEQTVNRLKYSMYLFKRIVRNKCFSKRTAIILFLNKYDIFKERIEIFPLTICFKGYSGNNQVESSASYISDRFQSMVPPEMQSEKPVYSHFTNATDTRNIDRVFESCIDVVFKISMEKVGFM</sequence>
<accession>A0AC34RM84</accession>